<keyword evidence="1" id="KW-0812">Transmembrane</keyword>
<evidence type="ECO:0000256" key="1">
    <source>
        <dbReference type="SAM" id="Phobius"/>
    </source>
</evidence>
<organism evidence="2 3">
    <name type="scientific">Eragrostis curvula</name>
    <name type="common">weeping love grass</name>
    <dbReference type="NCBI Taxonomy" id="38414"/>
    <lineage>
        <taxon>Eukaryota</taxon>
        <taxon>Viridiplantae</taxon>
        <taxon>Streptophyta</taxon>
        <taxon>Embryophyta</taxon>
        <taxon>Tracheophyta</taxon>
        <taxon>Spermatophyta</taxon>
        <taxon>Magnoliopsida</taxon>
        <taxon>Liliopsida</taxon>
        <taxon>Poales</taxon>
        <taxon>Poaceae</taxon>
        <taxon>PACMAD clade</taxon>
        <taxon>Chloridoideae</taxon>
        <taxon>Eragrostideae</taxon>
        <taxon>Eragrostidinae</taxon>
        <taxon>Eragrostis</taxon>
    </lineage>
</organism>
<keyword evidence="3" id="KW-1185">Reference proteome</keyword>
<accession>A0A5J9VLR4</accession>
<keyword evidence="1" id="KW-0472">Membrane</keyword>
<protein>
    <submittedName>
        <fullName evidence="2">Uncharacterized protein</fullName>
    </submittedName>
</protein>
<evidence type="ECO:0000313" key="3">
    <source>
        <dbReference type="Proteomes" id="UP000324897"/>
    </source>
</evidence>
<proteinExistence type="predicted"/>
<dbReference type="AlphaFoldDB" id="A0A5J9VLR4"/>
<comment type="caution">
    <text evidence="2">The sequence shown here is derived from an EMBL/GenBank/DDBJ whole genome shotgun (WGS) entry which is preliminary data.</text>
</comment>
<reference evidence="2 3" key="1">
    <citation type="journal article" date="2019" name="Sci. Rep.">
        <title>A high-quality genome of Eragrostis curvula grass provides insights into Poaceae evolution and supports new strategies to enhance forage quality.</title>
        <authorList>
            <person name="Carballo J."/>
            <person name="Santos B.A.C.M."/>
            <person name="Zappacosta D."/>
            <person name="Garbus I."/>
            <person name="Selva J.P."/>
            <person name="Gallo C.A."/>
            <person name="Diaz A."/>
            <person name="Albertini E."/>
            <person name="Caccamo M."/>
            <person name="Echenique V."/>
        </authorList>
    </citation>
    <scope>NUCLEOTIDE SEQUENCE [LARGE SCALE GENOMIC DNA]</scope>
    <source>
        <strain evidence="3">cv. Victoria</strain>
        <tissue evidence="2">Leaf</tissue>
    </source>
</reference>
<evidence type="ECO:0000313" key="2">
    <source>
        <dbReference type="EMBL" id="TVU36531.1"/>
    </source>
</evidence>
<sequence>MLSSSSSIGSSPLCARVPSLGLSCFRSPSPVLRLLQLRFRFGSVYRRFAGHLSWVSLLCIWFVMFPFSPRSVSVSVVVADAFPAWPAAARAPWIRLLVSDTFPLYACDIVPFATLLSKIDEIDLSDTIGLITECAPPRIEDTRTGRRALRKIYITDGRYAYMMRPVLLIGDAPSNVNAQPTTVTKLFNVEDHTKSGYCLSLLGVEPGAIEDPNAPNIDLVCFGQIAEQLIGAPVLALLGVGGNAGGFILPPITRCFGRQYQFRLSVPQTALGRDRPSFKIDAIEATPAIFRADNVAKQTALTNNSKAKKARVVK</sequence>
<name>A0A5J9VLR4_9POAL</name>
<dbReference type="EMBL" id="RWGY01000009">
    <property type="protein sequence ID" value="TVU36531.1"/>
    <property type="molecule type" value="Genomic_DNA"/>
</dbReference>
<feature type="transmembrane region" description="Helical" evidence="1">
    <location>
        <begin position="48"/>
        <end position="67"/>
    </location>
</feature>
<keyword evidence="1" id="KW-1133">Transmembrane helix</keyword>
<dbReference type="Gramene" id="TVU36531">
    <property type="protein sequence ID" value="TVU36531"/>
    <property type="gene ID" value="EJB05_18468"/>
</dbReference>
<dbReference type="Proteomes" id="UP000324897">
    <property type="component" value="Unassembled WGS sequence"/>
</dbReference>
<gene>
    <name evidence="2" type="ORF">EJB05_18468</name>
</gene>